<name>A0ABD0ZNQ4_CARAN</name>
<evidence type="ECO:0000313" key="3">
    <source>
        <dbReference type="Proteomes" id="UP001558713"/>
    </source>
</evidence>
<feature type="region of interest" description="Disordered" evidence="1">
    <location>
        <begin position="81"/>
        <end position="109"/>
    </location>
</feature>
<dbReference type="EMBL" id="JBANAX010000806">
    <property type="protein sequence ID" value="KAL1192899.1"/>
    <property type="molecule type" value="Genomic_DNA"/>
</dbReference>
<reference evidence="2 3" key="1">
    <citation type="submission" date="2024-04" db="EMBL/GenBank/DDBJ databases">
        <title>Genome assembly C_amara_ONT_v2.</title>
        <authorList>
            <person name="Yant L."/>
            <person name="Moore C."/>
            <person name="Slenker M."/>
        </authorList>
    </citation>
    <scope>NUCLEOTIDE SEQUENCE [LARGE SCALE GENOMIC DNA]</scope>
    <source>
        <tissue evidence="2">Leaf</tissue>
    </source>
</reference>
<evidence type="ECO:0000313" key="2">
    <source>
        <dbReference type="EMBL" id="KAL1192899.1"/>
    </source>
</evidence>
<dbReference type="Proteomes" id="UP001558713">
    <property type="component" value="Unassembled WGS sequence"/>
</dbReference>
<accession>A0ABD0ZNQ4</accession>
<evidence type="ECO:0000256" key="1">
    <source>
        <dbReference type="SAM" id="MobiDB-lite"/>
    </source>
</evidence>
<sequence length="109" mass="12352">MPNVPIRLVSNTLDPKLCDENLSSVFYPYSRKTTNVLVLLGKVADYALMLTDLFYRQVTPAMKFEGYMSLSSSDADTVEISPHTSFDDDNGDHYSVKKKSSKSLEMFQR</sequence>
<dbReference type="AlphaFoldDB" id="A0ABD0ZNQ4"/>
<gene>
    <name evidence="2" type="ORF">V5N11_013284</name>
</gene>
<organism evidence="2 3">
    <name type="scientific">Cardamine amara subsp. amara</name>
    <dbReference type="NCBI Taxonomy" id="228776"/>
    <lineage>
        <taxon>Eukaryota</taxon>
        <taxon>Viridiplantae</taxon>
        <taxon>Streptophyta</taxon>
        <taxon>Embryophyta</taxon>
        <taxon>Tracheophyta</taxon>
        <taxon>Spermatophyta</taxon>
        <taxon>Magnoliopsida</taxon>
        <taxon>eudicotyledons</taxon>
        <taxon>Gunneridae</taxon>
        <taxon>Pentapetalae</taxon>
        <taxon>rosids</taxon>
        <taxon>malvids</taxon>
        <taxon>Brassicales</taxon>
        <taxon>Brassicaceae</taxon>
        <taxon>Cardamineae</taxon>
        <taxon>Cardamine</taxon>
    </lineage>
</organism>
<comment type="caution">
    <text evidence="2">The sequence shown here is derived from an EMBL/GenBank/DDBJ whole genome shotgun (WGS) entry which is preliminary data.</text>
</comment>
<protein>
    <submittedName>
        <fullName evidence="2">Phosphoinositide phosphatase SAC3</fullName>
    </submittedName>
</protein>
<proteinExistence type="predicted"/>
<keyword evidence="3" id="KW-1185">Reference proteome</keyword>